<dbReference type="EMBL" id="CAJOBI010174694">
    <property type="protein sequence ID" value="CAF4902866.1"/>
    <property type="molecule type" value="Genomic_DNA"/>
</dbReference>
<evidence type="ECO:0000313" key="2">
    <source>
        <dbReference type="EMBL" id="CAF4960046.1"/>
    </source>
</evidence>
<organism evidence="2 3">
    <name type="scientific">Rotaria magnacalcarata</name>
    <dbReference type="NCBI Taxonomy" id="392030"/>
    <lineage>
        <taxon>Eukaryota</taxon>
        <taxon>Metazoa</taxon>
        <taxon>Spiralia</taxon>
        <taxon>Gnathifera</taxon>
        <taxon>Rotifera</taxon>
        <taxon>Eurotatoria</taxon>
        <taxon>Bdelloidea</taxon>
        <taxon>Philodinida</taxon>
        <taxon>Philodinidae</taxon>
        <taxon>Rotaria</taxon>
    </lineage>
</organism>
<gene>
    <name evidence="1" type="ORF">SMN809_LOCUS51836</name>
    <name evidence="2" type="ORF">SMN809_LOCUS54571</name>
</gene>
<dbReference type="EMBL" id="CAJOBI010190630">
    <property type="protein sequence ID" value="CAF4960046.1"/>
    <property type="molecule type" value="Genomic_DNA"/>
</dbReference>
<protein>
    <submittedName>
        <fullName evidence="2">Uncharacterized protein</fullName>
    </submittedName>
</protein>
<dbReference type="Proteomes" id="UP000676336">
    <property type="component" value="Unassembled WGS sequence"/>
</dbReference>
<feature type="non-terminal residue" evidence="2">
    <location>
        <position position="1"/>
    </location>
</feature>
<reference evidence="2" key="1">
    <citation type="submission" date="2021-02" db="EMBL/GenBank/DDBJ databases">
        <authorList>
            <person name="Nowell W R."/>
        </authorList>
    </citation>
    <scope>NUCLEOTIDE SEQUENCE</scope>
</reference>
<comment type="caution">
    <text evidence="2">The sequence shown here is derived from an EMBL/GenBank/DDBJ whole genome shotgun (WGS) entry which is preliminary data.</text>
</comment>
<evidence type="ECO:0000313" key="3">
    <source>
        <dbReference type="Proteomes" id="UP000676336"/>
    </source>
</evidence>
<feature type="non-terminal residue" evidence="2">
    <location>
        <position position="80"/>
    </location>
</feature>
<evidence type="ECO:0000313" key="1">
    <source>
        <dbReference type="EMBL" id="CAF4902866.1"/>
    </source>
</evidence>
<dbReference type="AlphaFoldDB" id="A0A8S3DB22"/>
<proteinExistence type="predicted"/>
<sequence>TKQGIQFATFKIHDLYSNISHKELLEGLHTLLVNPLIIGRHDRLSNDAIVQLTSIVLRNNYFIYQDQIYRFARGCPLNLS</sequence>
<name>A0A8S3DB22_9BILA</name>
<accession>A0A8S3DB22</accession>